<organism evidence="2 3">
    <name type="scientific">Halogeometricum pallidum JCM 14848</name>
    <dbReference type="NCBI Taxonomy" id="1227487"/>
    <lineage>
        <taxon>Archaea</taxon>
        <taxon>Methanobacteriati</taxon>
        <taxon>Methanobacteriota</taxon>
        <taxon>Stenosarchaea group</taxon>
        <taxon>Halobacteria</taxon>
        <taxon>Halobacteriales</taxon>
        <taxon>Haloferacaceae</taxon>
        <taxon>Halogeometricum</taxon>
    </lineage>
</organism>
<evidence type="ECO:0000313" key="3">
    <source>
        <dbReference type="Proteomes" id="UP000011513"/>
    </source>
</evidence>
<proteinExistence type="predicted"/>
<evidence type="ECO:0000256" key="1">
    <source>
        <dbReference type="SAM" id="MobiDB-lite"/>
    </source>
</evidence>
<keyword evidence="3" id="KW-1185">Reference proteome</keyword>
<dbReference type="eggNOG" id="arCOG08129">
    <property type="taxonomic scope" value="Archaea"/>
</dbReference>
<evidence type="ECO:0000313" key="2">
    <source>
        <dbReference type="EMBL" id="ELZ33625.1"/>
    </source>
</evidence>
<gene>
    <name evidence="2" type="ORF">C474_04153</name>
</gene>
<protein>
    <submittedName>
        <fullName evidence="2">Uncharacterized protein</fullName>
    </submittedName>
</protein>
<dbReference type="EMBL" id="AOIV01000007">
    <property type="protein sequence ID" value="ELZ33625.1"/>
    <property type="molecule type" value="Genomic_DNA"/>
</dbReference>
<feature type="compositionally biased region" description="Polar residues" evidence="1">
    <location>
        <begin position="1"/>
        <end position="13"/>
    </location>
</feature>
<sequence length="143" mass="15284">MRTVASANPTRRTTGPLPCRHSEERGAFDSRREPMAISPASPDAQREEHECERKRAVRASLTVLVTRNADGDLAEGVRARLAAVDCVVGVDRADVSGLRPALNDLRVQVDAALRVSGPPDEASVAAALESGFGVKEVREVDAE</sequence>
<name>M0DDT7_HALPD</name>
<feature type="compositionally biased region" description="Basic and acidic residues" evidence="1">
    <location>
        <begin position="20"/>
        <end position="34"/>
    </location>
</feature>
<reference evidence="2 3" key="1">
    <citation type="journal article" date="2014" name="PLoS Genet.">
        <title>Phylogenetically driven sequencing of extremely halophilic archaea reveals strategies for static and dynamic osmo-response.</title>
        <authorList>
            <person name="Becker E.A."/>
            <person name="Seitzer P.M."/>
            <person name="Tritt A."/>
            <person name="Larsen D."/>
            <person name="Krusor M."/>
            <person name="Yao A.I."/>
            <person name="Wu D."/>
            <person name="Madern D."/>
            <person name="Eisen J.A."/>
            <person name="Darling A.E."/>
            <person name="Facciotti M.T."/>
        </authorList>
    </citation>
    <scope>NUCLEOTIDE SEQUENCE [LARGE SCALE GENOMIC DNA]</scope>
    <source>
        <strain evidence="2 3">JCM 14848</strain>
    </source>
</reference>
<comment type="caution">
    <text evidence="2">The sequence shown here is derived from an EMBL/GenBank/DDBJ whole genome shotgun (WGS) entry which is preliminary data.</text>
</comment>
<accession>M0DDT7</accession>
<dbReference type="AlphaFoldDB" id="M0DDT7"/>
<dbReference type="Proteomes" id="UP000011513">
    <property type="component" value="Unassembled WGS sequence"/>
</dbReference>
<dbReference type="InParanoid" id="M0DDT7"/>
<feature type="region of interest" description="Disordered" evidence="1">
    <location>
        <begin position="1"/>
        <end position="48"/>
    </location>
</feature>